<dbReference type="Gene3D" id="3.40.50.1980">
    <property type="entry name" value="Nitrogenase molybdenum iron protein domain"/>
    <property type="match status" value="2"/>
</dbReference>
<reference evidence="8 9" key="1">
    <citation type="journal article" date="2024" name="ISME J.">
        <title>Tailless and filamentous prophages are predominant in marine Vibrio.</title>
        <authorList>
            <person name="Steensen K."/>
            <person name="Seneca J."/>
            <person name="Bartlau N."/>
            <person name="Yu X.A."/>
            <person name="Hussain F.A."/>
            <person name="Polz M.F."/>
        </authorList>
    </citation>
    <scope>NUCLEOTIDE SEQUENCE [LARGE SCALE GENOMIC DNA]</scope>
    <source>
        <strain evidence="8 9">10N.222.51.A1</strain>
    </source>
</reference>
<dbReference type="NCBIfam" id="NF008200">
    <property type="entry name" value="PRK10957.1"/>
    <property type="match status" value="1"/>
</dbReference>
<gene>
    <name evidence="8" type="primary">fepB</name>
    <name evidence="8" type="ORF">AB4566_12450</name>
</gene>
<keyword evidence="4" id="KW-0408">Iron</keyword>
<dbReference type="SUPFAM" id="SSF53807">
    <property type="entry name" value="Helical backbone' metal receptor"/>
    <property type="match status" value="1"/>
</dbReference>
<dbReference type="InterPro" id="IPR002491">
    <property type="entry name" value="ABC_transptr_periplasmic_BD"/>
</dbReference>
<evidence type="ECO:0000313" key="9">
    <source>
        <dbReference type="Proteomes" id="UP001570417"/>
    </source>
</evidence>
<dbReference type="PANTHER" id="PTHR30532">
    <property type="entry name" value="IRON III DICITRATE-BINDING PERIPLASMIC PROTEIN"/>
    <property type="match status" value="1"/>
</dbReference>
<evidence type="ECO:0000256" key="5">
    <source>
        <dbReference type="ARBA" id="ARBA00022729"/>
    </source>
</evidence>
<feature type="signal peptide" evidence="6">
    <location>
        <begin position="1"/>
        <end position="22"/>
    </location>
</feature>
<comment type="caution">
    <text evidence="8">The sequence shown here is derived from an EMBL/GenBank/DDBJ whole genome shotgun (WGS) entry which is preliminary data.</text>
</comment>
<evidence type="ECO:0000256" key="4">
    <source>
        <dbReference type="ARBA" id="ARBA00022496"/>
    </source>
</evidence>
<dbReference type="InterPro" id="IPR051313">
    <property type="entry name" value="Bact_iron-sidero_bind"/>
</dbReference>
<dbReference type="RefSeq" id="WP_372266283.1">
    <property type="nucleotide sequence ID" value="NZ_JBFRUW010000042.1"/>
</dbReference>
<feature type="chain" id="PRO_5046358031" evidence="6">
    <location>
        <begin position="23"/>
        <end position="306"/>
    </location>
</feature>
<organism evidence="8 9">
    <name type="scientific">Vibrio gallaecicus</name>
    <dbReference type="NCBI Taxonomy" id="552386"/>
    <lineage>
        <taxon>Bacteria</taxon>
        <taxon>Pseudomonadati</taxon>
        <taxon>Pseudomonadota</taxon>
        <taxon>Gammaproteobacteria</taxon>
        <taxon>Vibrionales</taxon>
        <taxon>Vibrionaceae</taxon>
        <taxon>Vibrio</taxon>
    </lineage>
</organism>
<dbReference type="Pfam" id="PF01497">
    <property type="entry name" value="Peripla_BP_2"/>
    <property type="match status" value="1"/>
</dbReference>
<comment type="similarity">
    <text evidence="2">Belongs to the bacterial solute-binding protein 8 family.</text>
</comment>
<evidence type="ECO:0000256" key="6">
    <source>
        <dbReference type="SAM" id="SignalP"/>
    </source>
</evidence>
<accession>A0ABV4NCL1</accession>
<keyword evidence="4" id="KW-0406">Ion transport</keyword>
<dbReference type="Proteomes" id="UP001570417">
    <property type="component" value="Unassembled WGS sequence"/>
</dbReference>
<sequence length="306" mass="32936">MKKIILTLVTVLTATVSTAALAWPKSFVNADGSTTIIPAKPVRVLSTSVSITGTLLAIDAPLIASATDITGGFFGQWQSVANQRSVNKLWPAGSVDIESAYIEQPDLIVVSTSGADSALNQVKELRSIAPTIIVDYSTQSWQELAKQLGDALGREKHVEDIVAEFDQLVADAKGQLNLPDGRANLISYHGPGVTNAVAQSEGAHALLLSALGFELESPDHSWHTGPVFHSDFVLVNYEKLTQLKAETSFLLEASDERAQSLMSDAVLKNLPSVKNQQVYGLGENTFRVDLYSSRDIIKNMLARFGS</sequence>
<name>A0ABV4NCL1_9VIBR</name>
<keyword evidence="5 6" id="KW-0732">Signal</keyword>
<feature type="domain" description="Fe/B12 periplasmic-binding" evidence="7">
    <location>
        <begin position="43"/>
        <end position="306"/>
    </location>
</feature>
<comment type="subcellular location">
    <subcellularLocation>
        <location evidence="1">Cell envelope</location>
    </subcellularLocation>
</comment>
<proteinExistence type="inferred from homology"/>
<keyword evidence="9" id="KW-1185">Reference proteome</keyword>
<evidence type="ECO:0000256" key="2">
    <source>
        <dbReference type="ARBA" id="ARBA00008814"/>
    </source>
</evidence>
<evidence type="ECO:0000259" key="7">
    <source>
        <dbReference type="PROSITE" id="PS50983"/>
    </source>
</evidence>
<keyword evidence="3" id="KW-0813">Transport</keyword>
<evidence type="ECO:0000313" key="8">
    <source>
        <dbReference type="EMBL" id="MFA0569083.1"/>
    </source>
</evidence>
<keyword evidence="4" id="KW-0410">Iron transport</keyword>
<dbReference type="EMBL" id="JBFRUW010000042">
    <property type="protein sequence ID" value="MFA0569083.1"/>
    <property type="molecule type" value="Genomic_DNA"/>
</dbReference>
<dbReference type="PANTHER" id="PTHR30532:SF24">
    <property type="entry name" value="FERRIC ENTEROBACTIN-BINDING PERIPLASMIC PROTEIN FEPB"/>
    <property type="match status" value="1"/>
</dbReference>
<dbReference type="PROSITE" id="PS50983">
    <property type="entry name" value="FE_B12_PBP"/>
    <property type="match status" value="1"/>
</dbReference>
<protein>
    <submittedName>
        <fullName evidence="8">Fe2+-enterobactin ABC transporter substrate-binding protein</fullName>
    </submittedName>
</protein>
<evidence type="ECO:0000256" key="3">
    <source>
        <dbReference type="ARBA" id="ARBA00022448"/>
    </source>
</evidence>
<evidence type="ECO:0000256" key="1">
    <source>
        <dbReference type="ARBA" id="ARBA00004196"/>
    </source>
</evidence>